<comment type="caution">
    <text evidence="1">The sequence shown here is derived from an EMBL/GenBank/DDBJ whole genome shotgun (WGS) entry which is preliminary data.</text>
</comment>
<dbReference type="Proteomes" id="UP000075349">
    <property type="component" value="Unassembled WGS sequence"/>
</dbReference>
<dbReference type="EMBL" id="LOMK01000001">
    <property type="protein sequence ID" value="KYN24631.1"/>
    <property type="molecule type" value="Genomic_DNA"/>
</dbReference>
<name>A0A151JFT6_9VIBR</name>
<proteinExistence type="predicted"/>
<gene>
    <name evidence="1" type="ORF">AUQ44_01640</name>
</gene>
<evidence type="ECO:0000313" key="1">
    <source>
        <dbReference type="EMBL" id="KYN24631.1"/>
    </source>
</evidence>
<organism evidence="1 2">
    <name type="scientific">Vibrio cidicii</name>
    <dbReference type="NCBI Taxonomy" id="1763883"/>
    <lineage>
        <taxon>Bacteria</taxon>
        <taxon>Pseudomonadati</taxon>
        <taxon>Pseudomonadota</taxon>
        <taxon>Gammaproteobacteria</taxon>
        <taxon>Vibrionales</taxon>
        <taxon>Vibrionaceae</taxon>
        <taxon>Vibrio</taxon>
    </lineage>
</organism>
<reference evidence="2" key="1">
    <citation type="submission" date="2015-12" db="EMBL/GenBank/DDBJ databases">
        <authorList>
            <person name="Tarr C.L."/>
            <person name="Gladney L.M."/>
        </authorList>
    </citation>
    <scope>NUCLEOTIDE SEQUENCE [LARGE SCALE GENOMIC DNA]</scope>
    <source>
        <strain evidence="2">2756-81</strain>
    </source>
</reference>
<accession>A0A151JFT6</accession>
<dbReference type="AlphaFoldDB" id="A0A151JFT6"/>
<evidence type="ECO:0000313" key="2">
    <source>
        <dbReference type="Proteomes" id="UP000075349"/>
    </source>
</evidence>
<sequence length="63" mass="7339">MAIRFWFLGKSALFSNVSLSRCLNWIFGLLEVSKFGAKSLLKFCFRYEFFESDLSKISVFQIA</sequence>
<protein>
    <submittedName>
        <fullName evidence="1">Uncharacterized protein</fullName>
    </submittedName>
</protein>